<comment type="caution">
    <text evidence="5">The sequence shown here is derived from an EMBL/GenBank/DDBJ whole genome shotgun (WGS) entry which is preliminary data.</text>
</comment>
<dbReference type="Pfam" id="PF08386">
    <property type="entry name" value="Abhydrolase_4"/>
    <property type="match status" value="1"/>
</dbReference>
<dbReference type="PANTHER" id="PTHR43248">
    <property type="entry name" value="2-SUCCINYL-6-HYDROXY-2,4-CYCLOHEXADIENE-1-CARBOXYLATE SYNTHASE"/>
    <property type="match status" value="1"/>
</dbReference>
<dbReference type="SUPFAM" id="SSF53474">
    <property type="entry name" value="alpha/beta-Hydrolases"/>
    <property type="match status" value="1"/>
</dbReference>
<dbReference type="InterPro" id="IPR051601">
    <property type="entry name" value="Serine_prot/Carboxylest_S33"/>
</dbReference>
<gene>
    <name evidence="5" type="ORF">K7472_27240</name>
</gene>
<dbReference type="EMBL" id="JAINVZ010000025">
    <property type="protein sequence ID" value="MBY8888509.1"/>
    <property type="molecule type" value="Genomic_DNA"/>
</dbReference>
<evidence type="ECO:0000313" key="5">
    <source>
        <dbReference type="EMBL" id="MBY8888509.1"/>
    </source>
</evidence>
<evidence type="ECO:0000313" key="6">
    <source>
        <dbReference type="Proteomes" id="UP001198565"/>
    </source>
</evidence>
<keyword evidence="6" id="KW-1185">Reference proteome</keyword>
<dbReference type="InterPro" id="IPR029058">
    <property type="entry name" value="AB_hydrolase_fold"/>
</dbReference>
<feature type="domain" description="Peptidase S33 tripeptidyl aminopeptidase-like C-terminal" evidence="4">
    <location>
        <begin position="429"/>
        <end position="530"/>
    </location>
</feature>
<dbReference type="PANTHER" id="PTHR43248:SF29">
    <property type="entry name" value="TRIPEPTIDYL AMINOPEPTIDASE"/>
    <property type="match status" value="1"/>
</dbReference>
<dbReference type="GO" id="GO:0016787">
    <property type="term" value="F:hydrolase activity"/>
    <property type="evidence" value="ECO:0007669"/>
    <property type="project" value="UniProtKB-KW"/>
</dbReference>
<keyword evidence="2" id="KW-0732">Signal</keyword>
<sequence length="531" mass="55499">MDTARMLRTSATVLAVAGLTLSGCSSGNGRGAAAATTGTGATAGTAAVTSSSGPSLAPLPSGIPADLQSYYTQKLSWHSCDGPGFQCATMRVPLDYDHPVASDDLKLAVSRQRASGHGSRIGSLLLNPGGPGGSAIDYLDNVAASYPAPVRARYDLVAVDPRGVARSAPVKCLSDTQMDAYTEVDTTPRTQPEVDALSKADNSFGQACEQHSAKLLGHVSTIDSARDMDVLRALLGDAKLNYVGKSYGTFLGATYAGLFPSRVGHVVLDGAMDPSLSSLKMAETQAGGFETAFQAFAKDCVTRADCPMGRSTAAANTYIASFLNRLDAHPLATGQSRTLGQSLGETALMEAMYSKELWPLLRQALSAANSGDGSQLLALSDQYYERNADGTYSNLMAANAAVNCLDLPPAATTPAQVKAAMPAFMKESPRFGDDFAWMSLSCANWPVKPTGRAERIPARGAAPILVVGTTRDPATPYAWARSLAGQLTSGRLLTYEGDGHTAYVNGDDCIDTAVNGYLLQDKLPPEGKRCA</sequence>
<evidence type="ECO:0000259" key="4">
    <source>
        <dbReference type="Pfam" id="PF08386"/>
    </source>
</evidence>
<reference evidence="5 6" key="1">
    <citation type="submission" date="2021-08" db="EMBL/GenBank/DDBJ databases">
        <title>Streptomyces sp. PTM05 isolated from lichen.</title>
        <authorList>
            <person name="Somphong A."/>
            <person name="Phongsopitanun W."/>
            <person name="Tanasupawat S."/>
        </authorList>
    </citation>
    <scope>NUCLEOTIDE SEQUENCE [LARGE SCALE GENOMIC DNA]</scope>
    <source>
        <strain evidence="5 6">Ptm05</strain>
    </source>
</reference>
<proteinExistence type="inferred from homology"/>
<keyword evidence="3 5" id="KW-0378">Hydrolase</keyword>
<evidence type="ECO:0000256" key="3">
    <source>
        <dbReference type="ARBA" id="ARBA00022801"/>
    </source>
</evidence>
<evidence type="ECO:0000256" key="2">
    <source>
        <dbReference type="ARBA" id="ARBA00022729"/>
    </source>
</evidence>
<dbReference type="PROSITE" id="PS51257">
    <property type="entry name" value="PROKAR_LIPOPROTEIN"/>
    <property type="match status" value="1"/>
</dbReference>
<name>A0ABS7R391_9ACTN</name>
<protein>
    <submittedName>
        <fullName evidence="5">Alpha/beta hydrolase</fullName>
    </submittedName>
</protein>
<dbReference type="InterPro" id="IPR013595">
    <property type="entry name" value="Pept_S33_TAP-like_C"/>
</dbReference>
<evidence type="ECO:0000256" key="1">
    <source>
        <dbReference type="ARBA" id="ARBA00010088"/>
    </source>
</evidence>
<accession>A0ABS7R391</accession>
<comment type="similarity">
    <text evidence="1">Belongs to the peptidase S33 family.</text>
</comment>
<organism evidence="5 6">
    <name type="scientific">Streptantibioticus parmotrematis</name>
    <dbReference type="NCBI Taxonomy" id="2873249"/>
    <lineage>
        <taxon>Bacteria</taxon>
        <taxon>Bacillati</taxon>
        <taxon>Actinomycetota</taxon>
        <taxon>Actinomycetes</taxon>
        <taxon>Kitasatosporales</taxon>
        <taxon>Streptomycetaceae</taxon>
        <taxon>Streptantibioticus</taxon>
    </lineage>
</organism>
<dbReference type="Proteomes" id="UP001198565">
    <property type="component" value="Unassembled WGS sequence"/>
</dbReference>
<dbReference type="RefSeq" id="WP_222981226.1">
    <property type="nucleotide sequence ID" value="NZ_JAINVZ010000025.1"/>
</dbReference>
<dbReference type="Gene3D" id="3.40.50.1820">
    <property type="entry name" value="alpha/beta hydrolase"/>
    <property type="match status" value="1"/>
</dbReference>